<feature type="binding site" evidence="7 9">
    <location>
        <position position="353"/>
    </location>
    <ligand>
        <name>Mg(2+)</name>
        <dbReference type="ChEBI" id="CHEBI:18420"/>
    </ligand>
</feature>
<comment type="cofactor">
    <cofactor evidence="7 9">
        <name>Mg(2+)</name>
        <dbReference type="ChEBI" id="CHEBI:18420"/>
    </cofactor>
    <text evidence="7 9">Binds 1 Mg(2+) ion per subunit.</text>
</comment>
<keyword evidence="7 10" id="KW-0408">Iron</keyword>
<dbReference type="PIRSF" id="PIRSF000485">
    <property type="entry name" value="Amd_phspho_trans"/>
    <property type="match status" value="1"/>
</dbReference>
<evidence type="ECO:0000256" key="2">
    <source>
        <dbReference type="ARBA" id="ARBA00010138"/>
    </source>
</evidence>
<evidence type="ECO:0000256" key="7">
    <source>
        <dbReference type="HAMAP-Rule" id="MF_01931"/>
    </source>
</evidence>
<comment type="cofactor">
    <cofactor evidence="7 10">
        <name>[4Fe-4S] cluster</name>
        <dbReference type="ChEBI" id="CHEBI:49883"/>
    </cofactor>
    <text evidence="7 10">Binds 1 [4Fe-4S] cluster per subunit.</text>
</comment>
<dbReference type="PROSITE" id="PS51278">
    <property type="entry name" value="GATASE_TYPE_2"/>
    <property type="match status" value="1"/>
</dbReference>
<dbReference type="InterPro" id="IPR029057">
    <property type="entry name" value="PRTase-like"/>
</dbReference>
<reference evidence="12 13" key="1">
    <citation type="submission" date="2020-08" db="EMBL/GenBank/DDBJ databases">
        <title>Genomic Encyclopedia of Type Strains, Phase IV (KMG-IV): sequencing the most valuable type-strain genomes for metagenomic binning, comparative biology and taxonomic classification.</title>
        <authorList>
            <person name="Goeker M."/>
        </authorList>
    </citation>
    <scope>NUCLEOTIDE SEQUENCE [LARGE SCALE GENOMIC DNA]</scope>
    <source>
        <strain evidence="12 13">DSM 25799</strain>
    </source>
</reference>
<dbReference type="SUPFAM" id="SSF56235">
    <property type="entry name" value="N-terminal nucleophile aminohydrolases (Ntn hydrolases)"/>
    <property type="match status" value="1"/>
</dbReference>
<evidence type="ECO:0000256" key="3">
    <source>
        <dbReference type="ARBA" id="ARBA00022676"/>
    </source>
</evidence>
<comment type="catalytic activity">
    <reaction evidence="7 8">
        <text>5-phospho-beta-D-ribosylamine + L-glutamate + diphosphate = 5-phospho-alpha-D-ribose 1-diphosphate + L-glutamine + H2O</text>
        <dbReference type="Rhea" id="RHEA:14905"/>
        <dbReference type="ChEBI" id="CHEBI:15377"/>
        <dbReference type="ChEBI" id="CHEBI:29985"/>
        <dbReference type="ChEBI" id="CHEBI:33019"/>
        <dbReference type="ChEBI" id="CHEBI:58017"/>
        <dbReference type="ChEBI" id="CHEBI:58359"/>
        <dbReference type="ChEBI" id="CHEBI:58681"/>
        <dbReference type="EC" id="2.4.2.14"/>
    </reaction>
</comment>
<feature type="binding site" evidence="7 10">
    <location>
        <position position="390"/>
    </location>
    <ligand>
        <name>[4Fe-4S] cluster</name>
        <dbReference type="ChEBI" id="CHEBI:49883"/>
    </ligand>
</feature>
<dbReference type="Gene3D" id="3.60.20.10">
    <property type="entry name" value="Glutamine Phosphoribosylpyrophosphate, subunit 1, domain 1"/>
    <property type="match status" value="1"/>
</dbReference>
<keyword evidence="7 9" id="KW-0460">Magnesium</keyword>
<feature type="domain" description="Glutamine amidotransferase type-2" evidence="11">
    <location>
        <begin position="11"/>
        <end position="228"/>
    </location>
</feature>
<dbReference type="InterPro" id="IPR029055">
    <property type="entry name" value="Ntn_hydrolases_N"/>
</dbReference>
<dbReference type="InterPro" id="IPR000836">
    <property type="entry name" value="PRTase_dom"/>
</dbReference>
<dbReference type="Pfam" id="PF00156">
    <property type="entry name" value="Pribosyltran"/>
    <property type="match status" value="1"/>
</dbReference>
<dbReference type="AlphaFoldDB" id="A0A7W8CYS2"/>
<dbReference type="HAMAP" id="MF_01931">
    <property type="entry name" value="PurF"/>
    <property type="match status" value="1"/>
</dbReference>
<feature type="binding site" evidence="7 10">
    <location>
        <position position="244"/>
    </location>
    <ligand>
        <name>[4Fe-4S] cluster</name>
        <dbReference type="ChEBI" id="CHEBI:49883"/>
    </ligand>
</feature>
<protein>
    <recommendedName>
        <fullName evidence="7">Amidophosphoribosyltransferase</fullName>
        <shortName evidence="7">ATase</shortName>
        <ecNumber evidence="7">2.4.2.14</ecNumber>
    </recommendedName>
    <alternativeName>
        <fullName evidence="7">Glutamine phosphoribosylpyrophosphate amidotransferase</fullName>
        <shortName evidence="7">GPATase</shortName>
    </alternativeName>
</protein>
<proteinExistence type="inferred from homology"/>
<dbReference type="GO" id="GO:0009113">
    <property type="term" value="P:purine nucleobase biosynthetic process"/>
    <property type="evidence" value="ECO:0007669"/>
    <property type="project" value="UniProtKB-UniRule"/>
</dbReference>
<feature type="binding site" evidence="7 10">
    <location>
        <position position="441"/>
    </location>
    <ligand>
        <name>[4Fe-4S] cluster</name>
        <dbReference type="ChEBI" id="CHEBI:49883"/>
    </ligand>
</feature>
<dbReference type="GO" id="GO:0006189">
    <property type="term" value="P:'de novo' IMP biosynthetic process"/>
    <property type="evidence" value="ECO:0007669"/>
    <property type="project" value="UniProtKB-UniRule"/>
</dbReference>
<dbReference type="PANTHER" id="PTHR11907">
    <property type="entry name" value="AMIDOPHOSPHORIBOSYLTRANSFERASE"/>
    <property type="match status" value="1"/>
</dbReference>
<comment type="function">
    <text evidence="7">Catalyzes the formation of phosphoribosylamine from phosphoribosylpyrophosphate (PRPP) and glutamine.</text>
</comment>
<dbReference type="NCBIfam" id="TIGR01134">
    <property type="entry name" value="purF"/>
    <property type="match status" value="1"/>
</dbReference>
<dbReference type="SUPFAM" id="SSF53271">
    <property type="entry name" value="PRTase-like"/>
    <property type="match status" value="1"/>
</dbReference>
<name>A0A7W8CYS2_9FIRM</name>
<evidence type="ECO:0000313" key="12">
    <source>
        <dbReference type="EMBL" id="MBB5182435.1"/>
    </source>
</evidence>
<comment type="caution">
    <text evidence="12">The sequence shown here is derived from an EMBL/GenBank/DDBJ whole genome shotgun (WGS) entry which is preliminary data.</text>
</comment>
<evidence type="ECO:0000259" key="11">
    <source>
        <dbReference type="PROSITE" id="PS51278"/>
    </source>
</evidence>
<dbReference type="GO" id="GO:0051539">
    <property type="term" value="F:4 iron, 4 sulfur cluster binding"/>
    <property type="evidence" value="ECO:0007669"/>
    <property type="project" value="UniProtKB-KW"/>
</dbReference>
<evidence type="ECO:0000256" key="1">
    <source>
        <dbReference type="ARBA" id="ARBA00005209"/>
    </source>
</evidence>
<evidence type="ECO:0000256" key="10">
    <source>
        <dbReference type="PIRSR" id="PIRSR000485-3"/>
    </source>
</evidence>
<dbReference type="EC" id="2.4.2.14" evidence="7"/>
<dbReference type="Proteomes" id="UP000539953">
    <property type="component" value="Unassembled WGS sequence"/>
</dbReference>
<keyword evidence="7" id="KW-0004">4Fe-4S</keyword>
<dbReference type="Pfam" id="PF13537">
    <property type="entry name" value="GATase_7"/>
    <property type="match status" value="1"/>
</dbReference>
<comment type="caution">
    <text evidence="7">Lacks conserved residue(s) required for the propagation of feature annotation.</text>
</comment>
<sequence length="459" mass="50968">MDQTQVVQDSSGIIAIYGVEQASQYGYLALHAIQHRGQDGVGLAVSDGKNVKIQKGLGLVNENMSGPILEQMTGYIAVGQVRMATDGDSALENVQPTVVRAHQGSFAIATTGMITDAVSLREELEDDGLIFQGTGDGELIAHLIQWTDGKFVDKIRQACKMGTGACNFVIATKDHLYVYRDRYGVHSISMGKLKDGYVFSSETSSFTILQAEYIRDVKPGELIVLDENGVRSIQLDDTKKQATCAMEYVYFARPDSIINGVNVHQVRKLCGYYLAKQEDVDADFVIGTPDSASSAAASFARNLGKPYEIGLIKNRYIGSTFIHPTQEQREQGMRVRLNAISSVVRGKKILLVDDSVVYGLTARRVSQLLHEAGAKEVHLRIASPIIKYPCFYGYEKTEQKRLAGFNYTEEEMRQYFNVDTLRFMSLEDFKKCIPETSCLACFNGVYPSQLADYERKVEE</sequence>
<keyword evidence="7 9" id="KW-0479">Metal-binding</keyword>
<comment type="similarity">
    <text evidence="2 7 8">In the C-terminal section; belongs to the purine/pyrimidine phosphoribosyltransferase family.</text>
</comment>
<evidence type="ECO:0000256" key="6">
    <source>
        <dbReference type="ARBA" id="ARBA00022962"/>
    </source>
</evidence>
<organism evidence="12 13">
    <name type="scientific">Catenisphaera adipataccumulans</name>
    <dbReference type="NCBI Taxonomy" id="700500"/>
    <lineage>
        <taxon>Bacteria</taxon>
        <taxon>Bacillati</taxon>
        <taxon>Bacillota</taxon>
        <taxon>Erysipelotrichia</taxon>
        <taxon>Erysipelotrichales</taxon>
        <taxon>Erysipelotrichaceae</taxon>
        <taxon>Catenisphaera</taxon>
    </lineage>
</organism>
<gene>
    <name evidence="7" type="primary">purF</name>
    <name evidence="12" type="ORF">HNQ47_000454</name>
</gene>
<dbReference type="InterPro" id="IPR005854">
    <property type="entry name" value="PurF"/>
</dbReference>
<dbReference type="EMBL" id="JACHHK010000002">
    <property type="protein sequence ID" value="MBB5182435.1"/>
    <property type="molecule type" value="Genomic_DNA"/>
</dbReference>
<accession>A0A7W8CYS2</accession>
<dbReference type="RefSeq" id="WP_183327128.1">
    <property type="nucleotide sequence ID" value="NZ_JACHHK010000002.1"/>
</dbReference>
<keyword evidence="6 7" id="KW-0315">Glutamine amidotransferase</keyword>
<feature type="binding site" evidence="7 10">
    <location>
        <position position="438"/>
    </location>
    <ligand>
        <name>[4Fe-4S] cluster</name>
        <dbReference type="ChEBI" id="CHEBI:49883"/>
    </ligand>
</feature>
<keyword evidence="13" id="KW-1185">Reference proteome</keyword>
<evidence type="ECO:0000313" key="13">
    <source>
        <dbReference type="Proteomes" id="UP000539953"/>
    </source>
</evidence>
<dbReference type="GO" id="GO:0000287">
    <property type="term" value="F:magnesium ion binding"/>
    <property type="evidence" value="ECO:0007669"/>
    <property type="project" value="UniProtKB-UniRule"/>
</dbReference>
<keyword evidence="4 7" id="KW-0808">Transferase</keyword>
<dbReference type="CDD" id="cd06223">
    <property type="entry name" value="PRTases_typeI"/>
    <property type="match status" value="1"/>
</dbReference>
<dbReference type="InterPro" id="IPR017932">
    <property type="entry name" value="GATase_2_dom"/>
</dbReference>
<feature type="binding site" evidence="7 9">
    <location>
        <position position="354"/>
    </location>
    <ligand>
        <name>Mg(2+)</name>
        <dbReference type="ChEBI" id="CHEBI:18420"/>
    </ligand>
</feature>
<evidence type="ECO:0000256" key="9">
    <source>
        <dbReference type="PIRSR" id="PIRSR000485-2"/>
    </source>
</evidence>
<dbReference type="UniPathway" id="UPA00074">
    <property type="reaction ID" value="UER00124"/>
</dbReference>
<keyword evidence="3 7" id="KW-0328">Glycosyltransferase</keyword>
<comment type="pathway">
    <text evidence="1 7 8">Purine metabolism; IMP biosynthesis via de novo pathway; N(1)-(5-phospho-D-ribosyl)glycinamide from 5-phospho-alpha-D-ribose 1-diphosphate: step 1/2.</text>
</comment>
<dbReference type="GO" id="GO:0004044">
    <property type="term" value="F:amidophosphoribosyltransferase activity"/>
    <property type="evidence" value="ECO:0007669"/>
    <property type="project" value="UniProtKB-UniRule"/>
</dbReference>
<feature type="binding site" evidence="7 9">
    <location>
        <position position="291"/>
    </location>
    <ligand>
        <name>Mg(2+)</name>
        <dbReference type="ChEBI" id="CHEBI:18420"/>
    </ligand>
</feature>
<evidence type="ECO:0000256" key="8">
    <source>
        <dbReference type="PIRNR" id="PIRNR000485"/>
    </source>
</evidence>
<dbReference type="Gene3D" id="3.40.50.2020">
    <property type="match status" value="1"/>
</dbReference>
<evidence type="ECO:0000256" key="5">
    <source>
        <dbReference type="ARBA" id="ARBA00022755"/>
    </source>
</evidence>
<keyword evidence="7 10" id="KW-0411">Iron-sulfur</keyword>
<evidence type="ECO:0000256" key="4">
    <source>
        <dbReference type="ARBA" id="ARBA00022679"/>
    </source>
</evidence>
<keyword evidence="5 7" id="KW-0658">Purine biosynthesis</keyword>